<protein>
    <recommendedName>
        <fullName evidence="4">Phytanoyl-CoA dioxygenase</fullName>
    </recommendedName>
</protein>
<dbReference type="InterPro" id="IPR008775">
    <property type="entry name" value="Phytyl_CoA_dOase-like"/>
</dbReference>
<evidence type="ECO:0000313" key="3">
    <source>
        <dbReference type="Proteomes" id="UP000598032"/>
    </source>
</evidence>
<dbReference type="Pfam" id="PF05721">
    <property type="entry name" value="PhyH"/>
    <property type="match status" value="1"/>
</dbReference>
<dbReference type="SUPFAM" id="SSF51197">
    <property type="entry name" value="Clavaminate synthase-like"/>
    <property type="match status" value="1"/>
</dbReference>
<comment type="cofactor">
    <cofactor evidence="1">
        <name>Fe(2+)</name>
        <dbReference type="ChEBI" id="CHEBI:29033"/>
    </cofactor>
</comment>
<reference evidence="2 3" key="1">
    <citation type="submission" date="2020-10" db="EMBL/GenBank/DDBJ databases">
        <authorList>
            <person name="Peeters C."/>
        </authorList>
    </citation>
    <scope>NUCLEOTIDE SEQUENCE [LARGE SCALE GENOMIC DNA]</scope>
    <source>
        <strain evidence="2 3">LMG 28140</strain>
    </source>
</reference>
<accession>A0ABN7HVK6</accession>
<dbReference type="PANTHER" id="PTHR20883">
    <property type="entry name" value="PHYTANOYL-COA DIOXYGENASE DOMAIN CONTAINING 1"/>
    <property type="match status" value="1"/>
</dbReference>
<dbReference type="EMBL" id="CAJHCP010000007">
    <property type="protein sequence ID" value="CAD6540261.1"/>
    <property type="molecule type" value="Genomic_DNA"/>
</dbReference>
<dbReference type="Proteomes" id="UP000598032">
    <property type="component" value="Unassembled WGS sequence"/>
</dbReference>
<evidence type="ECO:0000256" key="1">
    <source>
        <dbReference type="ARBA" id="ARBA00001954"/>
    </source>
</evidence>
<proteinExistence type="predicted"/>
<dbReference type="Gene3D" id="2.60.120.620">
    <property type="entry name" value="q2cbj1_9rhob like domain"/>
    <property type="match status" value="1"/>
</dbReference>
<dbReference type="PANTHER" id="PTHR20883:SF48">
    <property type="entry name" value="ECTOINE DIOXYGENASE"/>
    <property type="match status" value="1"/>
</dbReference>
<evidence type="ECO:0000313" key="2">
    <source>
        <dbReference type="EMBL" id="CAD6540261.1"/>
    </source>
</evidence>
<gene>
    <name evidence="2" type="ORF">LMG28140_03479</name>
</gene>
<name>A0ABN7HVK6_9BURK</name>
<evidence type="ECO:0008006" key="4">
    <source>
        <dbReference type="Google" id="ProtNLM"/>
    </source>
</evidence>
<keyword evidence="3" id="KW-1185">Reference proteome</keyword>
<sequence length="283" mass="31846">MAQFQLADTDKVTFDRDGVIVLRGFHDPERDILPIQRAIYEIIGLVIERHGLNILRESFSPLSFDAGFTELIRINRGYGGEVYDLVKQIPAFLRLISSQHSEALFCSLRGTDLAGIGTASYGIRIDNPGEEKFRSQWHQEYLYQPQSVDGIVLWTPLVPILPETGPVMYCVGSHRDGLRKYVKDDVYSGKSGAYKISMLDEETIANQYPQSSPLTQPGDVIVMDYLTIHQSGYNRSARSRWSIQSRFFNFKDPSGMKIGWKASVTAGTEIEAIFSDYFVKGAA</sequence>
<comment type="caution">
    <text evidence="2">The sequence shown here is derived from an EMBL/GenBank/DDBJ whole genome shotgun (WGS) entry which is preliminary data.</text>
</comment>
<organism evidence="2 3">
    <name type="scientific">Paraburkholderia metrosideri</name>
    <dbReference type="NCBI Taxonomy" id="580937"/>
    <lineage>
        <taxon>Bacteria</taxon>
        <taxon>Pseudomonadati</taxon>
        <taxon>Pseudomonadota</taxon>
        <taxon>Betaproteobacteria</taxon>
        <taxon>Burkholderiales</taxon>
        <taxon>Burkholderiaceae</taxon>
        <taxon>Paraburkholderia</taxon>
    </lineage>
</organism>
<dbReference type="RefSeq" id="WP_201643507.1">
    <property type="nucleotide sequence ID" value="NZ_CAJHCP010000007.1"/>
</dbReference>